<evidence type="ECO:0000313" key="2">
    <source>
        <dbReference type="Proteomes" id="UP000828390"/>
    </source>
</evidence>
<sequence>MGRHWSMFLEFFSFGLKIPSDPFKAAGTSPFLHTTFRSHHNCLVNEITSCTLCTGWRKVQQQNQIFPCDDVLNFP</sequence>
<organism evidence="1 2">
    <name type="scientific">Dreissena polymorpha</name>
    <name type="common">Zebra mussel</name>
    <name type="synonym">Mytilus polymorpha</name>
    <dbReference type="NCBI Taxonomy" id="45954"/>
    <lineage>
        <taxon>Eukaryota</taxon>
        <taxon>Metazoa</taxon>
        <taxon>Spiralia</taxon>
        <taxon>Lophotrochozoa</taxon>
        <taxon>Mollusca</taxon>
        <taxon>Bivalvia</taxon>
        <taxon>Autobranchia</taxon>
        <taxon>Heteroconchia</taxon>
        <taxon>Euheterodonta</taxon>
        <taxon>Imparidentia</taxon>
        <taxon>Neoheterodontei</taxon>
        <taxon>Myida</taxon>
        <taxon>Dreissenoidea</taxon>
        <taxon>Dreissenidae</taxon>
        <taxon>Dreissena</taxon>
    </lineage>
</organism>
<name>A0A9D4B7E9_DREPO</name>
<dbReference type="EMBL" id="JAIWYP010000026">
    <property type="protein sequence ID" value="KAH3692025.1"/>
    <property type="molecule type" value="Genomic_DNA"/>
</dbReference>
<gene>
    <name evidence="1" type="ORF">DPMN_194901</name>
</gene>
<evidence type="ECO:0000313" key="1">
    <source>
        <dbReference type="EMBL" id="KAH3692025.1"/>
    </source>
</evidence>
<dbReference type="Proteomes" id="UP000828390">
    <property type="component" value="Unassembled WGS sequence"/>
</dbReference>
<keyword evidence="2" id="KW-1185">Reference proteome</keyword>
<reference evidence="1" key="2">
    <citation type="submission" date="2020-11" db="EMBL/GenBank/DDBJ databases">
        <authorList>
            <person name="McCartney M.A."/>
            <person name="Auch B."/>
            <person name="Kono T."/>
            <person name="Mallez S."/>
            <person name="Becker A."/>
            <person name="Gohl D.M."/>
            <person name="Silverstein K.A.T."/>
            <person name="Koren S."/>
            <person name="Bechman K.B."/>
            <person name="Herman A."/>
            <person name="Abrahante J.E."/>
            <person name="Garbe J."/>
        </authorList>
    </citation>
    <scope>NUCLEOTIDE SEQUENCE</scope>
    <source>
        <strain evidence="1">Duluth1</strain>
        <tissue evidence="1">Whole animal</tissue>
    </source>
</reference>
<proteinExistence type="predicted"/>
<comment type="caution">
    <text evidence="1">The sequence shown here is derived from an EMBL/GenBank/DDBJ whole genome shotgun (WGS) entry which is preliminary data.</text>
</comment>
<protein>
    <submittedName>
        <fullName evidence="1">Uncharacterized protein</fullName>
    </submittedName>
</protein>
<reference evidence="1" key="1">
    <citation type="journal article" date="2019" name="bioRxiv">
        <title>The Genome of the Zebra Mussel, Dreissena polymorpha: A Resource for Invasive Species Research.</title>
        <authorList>
            <person name="McCartney M.A."/>
            <person name="Auch B."/>
            <person name="Kono T."/>
            <person name="Mallez S."/>
            <person name="Zhang Y."/>
            <person name="Obille A."/>
            <person name="Becker A."/>
            <person name="Abrahante J.E."/>
            <person name="Garbe J."/>
            <person name="Badalamenti J.P."/>
            <person name="Herman A."/>
            <person name="Mangelson H."/>
            <person name="Liachko I."/>
            <person name="Sullivan S."/>
            <person name="Sone E.D."/>
            <person name="Koren S."/>
            <person name="Silverstein K.A.T."/>
            <person name="Beckman K.B."/>
            <person name="Gohl D.M."/>
        </authorList>
    </citation>
    <scope>NUCLEOTIDE SEQUENCE</scope>
    <source>
        <strain evidence="1">Duluth1</strain>
        <tissue evidence="1">Whole animal</tissue>
    </source>
</reference>
<dbReference type="AlphaFoldDB" id="A0A9D4B7E9"/>
<accession>A0A9D4B7E9</accession>